<sequence length="118" mass="13109">MASNRNIFEQLLDKYDAALAEAFFQGIDAIKSQVTLRVVVERLEKGDIAGAIDAIQVEREAFSVLELFFADAYNPGGISLVENHLPKLKDSEGNRVIFRFGVYNPQGEASFAIIRRSS</sequence>
<dbReference type="RefSeq" id="WP_112532521.1">
    <property type="nucleotide sequence ID" value="NZ_JACHXN010000007.1"/>
</dbReference>
<reference evidence="1 2" key="1">
    <citation type="submission" date="2020-08" db="EMBL/GenBank/DDBJ databases">
        <title>Genomic Encyclopedia of Type Strains, Phase III (KMG-III): the genomes of soil and plant-associated and newly described type strains.</title>
        <authorList>
            <person name="Whitman W."/>
        </authorList>
    </citation>
    <scope>NUCLEOTIDE SEQUENCE [LARGE SCALE GENOMIC DNA]</scope>
    <source>
        <strain evidence="1 2">CECT 7015</strain>
    </source>
</reference>
<accession>A0A839U6M0</accession>
<dbReference type="EMBL" id="JACHXN010000007">
    <property type="protein sequence ID" value="MBB3146147.1"/>
    <property type="molecule type" value="Genomic_DNA"/>
</dbReference>
<name>A0A839U6M0_9HYPH</name>
<comment type="caution">
    <text evidence="1">The sequence shown here is derived from an EMBL/GenBank/DDBJ whole genome shotgun (WGS) entry which is preliminary data.</text>
</comment>
<keyword evidence="2" id="KW-1185">Reference proteome</keyword>
<gene>
    <name evidence="1" type="ORF">FHS21_002562</name>
</gene>
<dbReference type="Proteomes" id="UP000554520">
    <property type="component" value="Unassembled WGS sequence"/>
</dbReference>
<evidence type="ECO:0000313" key="2">
    <source>
        <dbReference type="Proteomes" id="UP000554520"/>
    </source>
</evidence>
<evidence type="ECO:0000313" key="1">
    <source>
        <dbReference type="EMBL" id="MBB3146147.1"/>
    </source>
</evidence>
<proteinExistence type="predicted"/>
<organism evidence="1 2">
    <name type="scientific">Phyllobacterium trifolii</name>
    <dbReference type="NCBI Taxonomy" id="300193"/>
    <lineage>
        <taxon>Bacteria</taxon>
        <taxon>Pseudomonadati</taxon>
        <taxon>Pseudomonadota</taxon>
        <taxon>Alphaproteobacteria</taxon>
        <taxon>Hyphomicrobiales</taxon>
        <taxon>Phyllobacteriaceae</taxon>
        <taxon>Phyllobacterium</taxon>
    </lineage>
</organism>
<dbReference type="AlphaFoldDB" id="A0A839U6M0"/>
<protein>
    <submittedName>
        <fullName evidence="1">Uncharacterized protein</fullName>
    </submittedName>
</protein>